<dbReference type="Proteomes" id="UP000001542">
    <property type="component" value="Unassembled WGS sequence"/>
</dbReference>
<sequence>MPSNYSTTFLVSIDGDYLDIEPTIYSIEKAIDRLTQMNPNNSVEVIFIINSLSEHYIKIIKNHVCPSYKIKVLQRNPISIAKGAPFIFGSILAEGETVIYIPVTSNIQDSSICELYTKYSEVLRQDQNSIMVAGDNNFSKTKLSQILQQLLHRNVGNPFIGIAAITRKTITHIISGMRSEYDEDFVYELMLSCHMLGFRIETYNLTGYFGKTNGITSLLIALKYTLAYKFHVWNAVPESTIDPTSKLYF</sequence>
<protein>
    <submittedName>
        <fullName evidence="1">Uncharacterized protein</fullName>
    </submittedName>
</protein>
<dbReference type="AlphaFoldDB" id="A2ESR4"/>
<dbReference type="KEGG" id="tva:75673858"/>
<dbReference type="VEuPathDB" id="TrichDB:TVAG_250650"/>
<evidence type="ECO:0000313" key="1">
    <source>
        <dbReference type="EMBL" id="EAY04305.1"/>
    </source>
</evidence>
<reference evidence="1" key="2">
    <citation type="journal article" date="2007" name="Science">
        <title>Draft genome sequence of the sexually transmitted pathogen Trichomonas vaginalis.</title>
        <authorList>
            <person name="Carlton J.M."/>
            <person name="Hirt R.P."/>
            <person name="Silva J.C."/>
            <person name="Delcher A.L."/>
            <person name="Schatz M."/>
            <person name="Zhao Q."/>
            <person name="Wortman J.R."/>
            <person name="Bidwell S.L."/>
            <person name="Alsmark U.C.M."/>
            <person name="Besteiro S."/>
            <person name="Sicheritz-Ponten T."/>
            <person name="Noel C.J."/>
            <person name="Dacks J.B."/>
            <person name="Foster P.G."/>
            <person name="Simillion C."/>
            <person name="Van de Peer Y."/>
            <person name="Miranda-Saavedra D."/>
            <person name="Barton G.J."/>
            <person name="Westrop G.D."/>
            <person name="Mueller S."/>
            <person name="Dessi D."/>
            <person name="Fiori P.L."/>
            <person name="Ren Q."/>
            <person name="Paulsen I."/>
            <person name="Zhang H."/>
            <person name="Bastida-Corcuera F.D."/>
            <person name="Simoes-Barbosa A."/>
            <person name="Brown M.T."/>
            <person name="Hayes R.D."/>
            <person name="Mukherjee M."/>
            <person name="Okumura C.Y."/>
            <person name="Schneider R."/>
            <person name="Smith A.J."/>
            <person name="Vanacova S."/>
            <person name="Villalvazo M."/>
            <person name="Haas B.J."/>
            <person name="Pertea M."/>
            <person name="Feldblyum T.V."/>
            <person name="Utterback T.R."/>
            <person name="Shu C.L."/>
            <person name="Osoegawa K."/>
            <person name="de Jong P.J."/>
            <person name="Hrdy I."/>
            <person name="Horvathova L."/>
            <person name="Zubacova Z."/>
            <person name="Dolezal P."/>
            <person name="Malik S.B."/>
            <person name="Logsdon J.M. Jr."/>
            <person name="Henze K."/>
            <person name="Gupta A."/>
            <person name="Wang C.C."/>
            <person name="Dunne R.L."/>
            <person name="Upcroft J.A."/>
            <person name="Upcroft P."/>
            <person name="White O."/>
            <person name="Salzberg S.L."/>
            <person name="Tang P."/>
            <person name="Chiu C.-H."/>
            <person name="Lee Y.-S."/>
            <person name="Embley T.M."/>
            <person name="Coombs G.H."/>
            <person name="Mottram J.C."/>
            <person name="Tachezy J."/>
            <person name="Fraser-Liggett C.M."/>
            <person name="Johnson P.J."/>
        </authorList>
    </citation>
    <scope>NUCLEOTIDE SEQUENCE [LARGE SCALE GENOMIC DNA]</scope>
    <source>
        <strain evidence="1">G3</strain>
    </source>
</reference>
<dbReference type="InParanoid" id="A2ESR4"/>
<dbReference type="VEuPathDB" id="TrichDB:TVAGG3_0826370"/>
<accession>A2ESR4</accession>
<organism evidence="1 2">
    <name type="scientific">Trichomonas vaginalis (strain ATCC PRA-98 / G3)</name>
    <dbReference type="NCBI Taxonomy" id="412133"/>
    <lineage>
        <taxon>Eukaryota</taxon>
        <taxon>Metamonada</taxon>
        <taxon>Parabasalia</taxon>
        <taxon>Trichomonadida</taxon>
        <taxon>Trichomonadidae</taxon>
        <taxon>Trichomonas</taxon>
    </lineage>
</organism>
<evidence type="ECO:0000313" key="2">
    <source>
        <dbReference type="Proteomes" id="UP000001542"/>
    </source>
</evidence>
<dbReference type="EMBL" id="DS113479">
    <property type="protein sequence ID" value="EAY04305.1"/>
    <property type="molecule type" value="Genomic_DNA"/>
</dbReference>
<reference evidence="1" key="1">
    <citation type="submission" date="2006-10" db="EMBL/GenBank/DDBJ databases">
        <authorList>
            <person name="Amadeo P."/>
            <person name="Zhao Q."/>
            <person name="Wortman J."/>
            <person name="Fraser-Liggett C."/>
            <person name="Carlton J."/>
        </authorList>
    </citation>
    <scope>NUCLEOTIDE SEQUENCE</scope>
    <source>
        <strain evidence="1">G3</strain>
    </source>
</reference>
<gene>
    <name evidence="1" type="ORF">TVAG_250650</name>
</gene>
<name>A2ESR4_TRIV3</name>
<proteinExistence type="predicted"/>
<keyword evidence="2" id="KW-1185">Reference proteome</keyword>
<dbReference type="RefSeq" id="XP_001316528.1">
    <property type="nucleotide sequence ID" value="XM_001316493.1"/>
</dbReference>